<evidence type="ECO:0000256" key="2">
    <source>
        <dbReference type="ARBA" id="ARBA00023125"/>
    </source>
</evidence>
<dbReference type="SUPFAM" id="SSF46785">
    <property type="entry name" value="Winged helix' DNA-binding domain"/>
    <property type="match status" value="1"/>
</dbReference>
<dbReference type="AlphaFoldDB" id="A0AAC9MYP3"/>
<keyword evidence="1" id="KW-0805">Transcription regulation</keyword>
<dbReference type="GO" id="GO:0003700">
    <property type="term" value="F:DNA-binding transcription factor activity"/>
    <property type="evidence" value="ECO:0007669"/>
    <property type="project" value="InterPro"/>
</dbReference>
<dbReference type="PANTHER" id="PTHR38465">
    <property type="entry name" value="HTH-TYPE TRANSCRIPTIONAL REGULATOR MJ1563-RELATED"/>
    <property type="match status" value="1"/>
</dbReference>
<dbReference type="Gene3D" id="1.10.287.160">
    <property type="entry name" value="HR1 repeat"/>
    <property type="match status" value="1"/>
</dbReference>
<proteinExistence type="predicted"/>
<keyword evidence="2" id="KW-0238">DNA-binding</keyword>
<dbReference type="InterPro" id="IPR036388">
    <property type="entry name" value="WH-like_DNA-bd_sf"/>
</dbReference>
<sequence>MSQDQAPDSGSPTAIEERDPDEIARFLERFALAFSNTGIPRMAARTFVAIMISDEGTRTAAELSAQFGVGASAISGAVKYLEQLRLVTRERDPGQRRDHYRVDADVWGTLFRRRLQWLEDWDRGAREGAELLGRSTPAGRRLSEMVEMMDFLAVELPAMLGRWYEHRDAIRAAAAG</sequence>
<dbReference type="Proteomes" id="UP000095210">
    <property type="component" value="Chromosome"/>
</dbReference>
<dbReference type="PANTHER" id="PTHR38465:SF2">
    <property type="entry name" value="HTH-TYPE TRANSCRIPTIONAL REGULATOR MMPR5"/>
    <property type="match status" value="1"/>
</dbReference>
<reference evidence="6" key="1">
    <citation type="submission" date="2016-03" db="EMBL/GenBank/DDBJ databases">
        <title>Complete genome sequence of the type strain Actinoalloteichus hymeniacidonis DSM 45092.</title>
        <authorList>
            <person name="Schaffert L."/>
            <person name="Albersmeier A."/>
            <person name="Winkler A."/>
            <person name="Kalinowski J."/>
            <person name="Zotchev S."/>
            <person name="Ruckert C."/>
        </authorList>
    </citation>
    <scope>NUCLEOTIDE SEQUENCE [LARGE SCALE GENOMIC DNA]</scope>
    <source>
        <strain evidence="6">HPA177(T) (DSM 45092(T))</strain>
    </source>
</reference>
<evidence type="ECO:0000313" key="6">
    <source>
        <dbReference type="Proteomes" id="UP000095210"/>
    </source>
</evidence>
<dbReference type="GO" id="GO:0003677">
    <property type="term" value="F:DNA binding"/>
    <property type="evidence" value="ECO:0007669"/>
    <property type="project" value="UniProtKB-KW"/>
</dbReference>
<organism evidence="5 6">
    <name type="scientific">Actinoalloteichus hymeniacidonis</name>
    <dbReference type="NCBI Taxonomy" id="340345"/>
    <lineage>
        <taxon>Bacteria</taxon>
        <taxon>Bacillati</taxon>
        <taxon>Actinomycetota</taxon>
        <taxon>Actinomycetes</taxon>
        <taxon>Pseudonocardiales</taxon>
        <taxon>Pseudonocardiaceae</taxon>
        <taxon>Actinoalloteichus</taxon>
    </lineage>
</organism>
<dbReference type="KEGG" id="ahm:TL08_11535"/>
<dbReference type="InterPro" id="IPR000835">
    <property type="entry name" value="HTH_MarR-typ"/>
</dbReference>
<dbReference type="InterPro" id="IPR036390">
    <property type="entry name" value="WH_DNA-bd_sf"/>
</dbReference>
<dbReference type="EMBL" id="CP014859">
    <property type="protein sequence ID" value="AOS63121.1"/>
    <property type="molecule type" value="Genomic_DNA"/>
</dbReference>
<evidence type="ECO:0000259" key="4">
    <source>
        <dbReference type="Pfam" id="PF12802"/>
    </source>
</evidence>
<dbReference type="Gene3D" id="1.10.10.10">
    <property type="entry name" value="Winged helix-like DNA-binding domain superfamily/Winged helix DNA-binding domain"/>
    <property type="match status" value="1"/>
</dbReference>
<keyword evidence="3" id="KW-0804">Transcription</keyword>
<dbReference type="Pfam" id="PF12802">
    <property type="entry name" value="MarR_2"/>
    <property type="match status" value="1"/>
</dbReference>
<evidence type="ECO:0000256" key="1">
    <source>
        <dbReference type="ARBA" id="ARBA00023015"/>
    </source>
</evidence>
<name>A0AAC9MYP3_9PSEU</name>
<protein>
    <submittedName>
        <fullName evidence="5">Transcriptional regulator</fullName>
    </submittedName>
</protein>
<gene>
    <name evidence="5" type="ORF">TL08_11535</name>
</gene>
<feature type="domain" description="HTH marR-type" evidence="4">
    <location>
        <begin position="38"/>
        <end position="97"/>
    </location>
</feature>
<dbReference type="InterPro" id="IPR052362">
    <property type="entry name" value="HTH-GbsR_regulator"/>
</dbReference>
<keyword evidence="6" id="KW-1185">Reference proteome</keyword>
<evidence type="ECO:0000256" key="3">
    <source>
        <dbReference type="ARBA" id="ARBA00023163"/>
    </source>
</evidence>
<dbReference type="RefSeq" id="WP_069848759.1">
    <property type="nucleotide sequence ID" value="NZ_CP014859.1"/>
</dbReference>
<evidence type="ECO:0000313" key="5">
    <source>
        <dbReference type="EMBL" id="AOS63121.1"/>
    </source>
</evidence>
<accession>A0AAC9MYP3</accession>